<dbReference type="STRING" id="698492.A0A0E9NER5"/>
<accession>A0A0E9NER5</accession>
<comment type="caution">
    <text evidence="1">The sequence shown here is derived from an EMBL/GenBank/DDBJ whole genome shotgun (WGS) entry which is preliminary data.</text>
</comment>
<sequence length="539" mass="55753">MPVLIRNGRHVNLLYRTHHHDSRRQGYGLWNFTLAKSSEEKKFSDNRTDLSTSDHSLMDRLFLDSLLGSLGNLTGTGSGLLNGLDDTDSDGLTHVTDSETTEGRVLSESLNTHGLGGNHLDDSSITRLDELGVVLHSLTGTAVDLLQELRELASNVSGVAVEDGSVTSTDLSRVVQDDNLSIERSGTHGGVVLGVTADVTTTDLLNGNVLDVKTDVVTGDTLDKLLVVHLNGLDLSGDTSGGEGDDHTGLDDTGLDTTDGHCADTTDLVDILEGKTEGLVGRTDGGLDGVDSLEEGLTLGDTGLGLLSPSLVPGHVGGGLDHVVSVPSGDGDESNGLGVVTDLLDEVGGLLDDLLETGLGPLGGVHLVDGNDELLDTEGVGQESVLTGLTVLGDTSLELTSTTGDDENGTVSLGGTSDHVLDEITVTRGVNDGDVELGGLELPESNVDGDTTLTLSLKFVQNPGVLEGTLTELSSLLLELLNGTLVDTTALVDQVTGGGGLSRVDVSNDNDVNVSPEGIESVTESTNNSKASLTFPFPF</sequence>
<protein>
    <submittedName>
        <fullName evidence="1">Uncharacterized protein</fullName>
    </submittedName>
</protein>
<reference evidence="1 2" key="3">
    <citation type="journal article" date="2015" name="Genome Announc.">
        <title>Draft Genome Sequence of the Archiascomycetous Yeast Saitoella complicata.</title>
        <authorList>
            <person name="Yamauchi K."/>
            <person name="Kondo S."/>
            <person name="Hamamoto M."/>
            <person name="Takahashi Y."/>
            <person name="Ogura Y."/>
            <person name="Hayashi T."/>
            <person name="Nishida H."/>
        </authorList>
    </citation>
    <scope>NUCLEOTIDE SEQUENCE [LARGE SCALE GENOMIC DNA]</scope>
    <source>
        <strain evidence="1 2">NRRL Y-17804</strain>
    </source>
</reference>
<dbReference type="Proteomes" id="UP000033140">
    <property type="component" value="Unassembled WGS sequence"/>
</dbReference>
<evidence type="ECO:0000313" key="1">
    <source>
        <dbReference type="EMBL" id="GAO48339.1"/>
    </source>
</evidence>
<organism evidence="1 2">
    <name type="scientific">Saitoella complicata (strain BCRC 22490 / CBS 7301 / JCM 7358 / NBRC 10748 / NRRL Y-17804)</name>
    <dbReference type="NCBI Taxonomy" id="698492"/>
    <lineage>
        <taxon>Eukaryota</taxon>
        <taxon>Fungi</taxon>
        <taxon>Dikarya</taxon>
        <taxon>Ascomycota</taxon>
        <taxon>Taphrinomycotina</taxon>
        <taxon>Taphrinomycotina incertae sedis</taxon>
        <taxon>Saitoella</taxon>
    </lineage>
</organism>
<dbReference type="AntiFam" id="ANF00072">
    <property type="entry name" value="Shadow ORF (opposite TypA)"/>
</dbReference>
<dbReference type="OMA" id="SWGINDG"/>
<dbReference type="AlphaFoldDB" id="A0A0E9NER5"/>
<evidence type="ECO:0000313" key="2">
    <source>
        <dbReference type="Proteomes" id="UP000033140"/>
    </source>
</evidence>
<gene>
    <name evidence="1" type="ORF">G7K_2513-t1</name>
</gene>
<proteinExistence type="predicted"/>
<reference evidence="1 2" key="1">
    <citation type="journal article" date="2011" name="J. Gen. Appl. Microbiol.">
        <title>Draft genome sequencing of the enigmatic yeast Saitoella complicata.</title>
        <authorList>
            <person name="Nishida H."/>
            <person name="Hamamoto M."/>
            <person name="Sugiyama J."/>
        </authorList>
    </citation>
    <scope>NUCLEOTIDE SEQUENCE [LARGE SCALE GENOMIC DNA]</scope>
    <source>
        <strain evidence="1 2">NRRL Y-17804</strain>
    </source>
</reference>
<reference evidence="1 2" key="2">
    <citation type="journal article" date="2014" name="J. Gen. Appl. Microbiol.">
        <title>The early diverging ascomycetous budding yeast Saitoella complicata has three histone deacetylases belonging to the Clr6, Hos2, and Rpd3 lineages.</title>
        <authorList>
            <person name="Nishida H."/>
            <person name="Matsumoto T."/>
            <person name="Kondo S."/>
            <person name="Hamamoto M."/>
            <person name="Yoshikawa H."/>
        </authorList>
    </citation>
    <scope>NUCLEOTIDE SEQUENCE [LARGE SCALE GENOMIC DNA]</scope>
    <source>
        <strain evidence="1 2">NRRL Y-17804</strain>
    </source>
</reference>
<keyword evidence="2" id="KW-1185">Reference proteome</keyword>
<dbReference type="EMBL" id="BACD03000014">
    <property type="protein sequence ID" value="GAO48339.1"/>
    <property type="molecule type" value="Genomic_DNA"/>
</dbReference>
<name>A0A0E9NER5_SAICN</name>